<dbReference type="InterPro" id="IPR029063">
    <property type="entry name" value="SAM-dependent_MTases_sf"/>
</dbReference>
<comment type="catalytic activity">
    <reaction evidence="4">
        <text>L-glutaminyl-[peptide chain release factor] + S-adenosyl-L-methionine = N(5)-methyl-L-glutaminyl-[peptide chain release factor] + S-adenosyl-L-homocysteine + H(+)</text>
        <dbReference type="Rhea" id="RHEA:42896"/>
        <dbReference type="Rhea" id="RHEA-COMP:10271"/>
        <dbReference type="Rhea" id="RHEA-COMP:10272"/>
        <dbReference type="ChEBI" id="CHEBI:15378"/>
        <dbReference type="ChEBI" id="CHEBI:30011"/>
        <dbReference type="ChEBI" id="CHEBI:57856"/>
        <dbReference type="ChEBI" id="CHEBI:59789"/>
        <dbReference type="ChEBI" id="CHEBI:61891"/>
        <dbReference type="EC" id="2.1.1.297"/>
    </reaction>
</comment>
<dbReference type="GO" id="GO:0102559">
    <property type="term" value="F:peptide chain release factor N(5)-glutamine methyltransferase activity"/>
    <property type="evidence" value="ECO:0007669"/>
    <property type="project" value="UniProtKB-EC"/>
</dbReference>
<dbReference type="PROSITE" id="PS00092">
    <property type="entry name" value="N6_MTASE"/>
    <property type="match status" value="1"/>
</dbReference>
<dbReference type="GO" id="GO:0003676">
    <property type="term" value="F:nucleic acid binding"/>
    <property type="evidence" value="ECO:0007669"/>
    <property type="project" value="InterPro"/>
</dbReference>
<dbReference type="InterPro" id="IPR002052">
    <property type="entry name" value="DNA_methylase_N6_adenine_CS"/>
</dbReference>
<accession>A0A1H9QTA6</accession>
<dbReference type="STRING" id="1464123.SAMN05444126_103115"/>
<comment type="caution">
    <text evidence="4">Lacks conserved residue(s) required for the propagation of feature annotation.</text>
</comment>
<feature type="domain" description="Methyltransferase" evidence="5">
    <location>
        <begin position="120"/>
        <end position="202"/>
    </location>
</feature>
<keyword evidence="8" id="KW-1185">Reference proteome</keyword>
<comment type="similarity">
    <text evidence="4">Belongs to the protein N5-glutamine methyltransferase family. PrmC subfamily.</text>
</comment>
<dbReference type="EC" id="2.1.1.297" evidence="4"/>
<evidence type="ECO:0000313" key="8">
    <source>
        <dbReference type="Proteomes" id="UP000199318"/>
    </source>
</evidence>
<evidence type="ECO:0000256" key="2">
    <source>
        <dbReference type="ARBA" id="ARBA00022679"/>
    </source>
</evidence>
<comment type="caution">
    <text evidence="7">The sequence shown here is derived from an EMBL/GenBank/DDBJ whole genome shotgun (WGS) entry which is preliminary data.</text>
</comment>
<dbReference type="Pfam" id="PF13847">
    <property type="entry name" value="Methyltransf_31"/>
    <property type="match status" value="1"/>
</dbReference>
<feature type="binding site" evidence="4">
    <location>
        <begin position="202"/>
        <end position="205"/>
    </location>
    <ligand>
        <name>substrate</name>
    </ligand>
</feature>
<evidence type="ECO:0000313" key="7">
    <source>
        <dbReference type="EMBL" id="SER63089.1"/>
    </source>
</evidence>
<feature type="binding site" evidence="4">
    <location>
        <position position="157"/>
    </location>
    <ligand>
        <name>S-adenosyl-L-methionine</name>
        <dbReference type="ChEBI" id="CHEBI:59789"/>
    </ligand>
</feature>
<dbReference type="GO" id="GO:0032259">
    <property type="term" value="P:methylation"/>
    <property type="evidence" value="ECO:0007669"/>
    <property type="project" value="UniProtKB-KW"/>
</dbReference>
<proteinExistence type="inferred from homology"/>
<dbReference type="NCBIfam" id="TIGR03534">
    <property type="entry name" value="RF_mod_PrmC"/>
    <property type="match status" value="1"/>
</dbReference>
<evidence type="ECO:0000259" key="5">
    <source>
        <dbReference type="Pfam" id="PF13847"/>
    </source>
</evidence>
<dbReference type="NCBIfam" id="TIGR00536">
    <property type="entry name" value="hemK_fam"/>
    <property type="match status" value="1"/>
</dbReference>
<comment type="function">
    <text evidence="4">Methylates the class 1 translation termination release factors RF1/PrfA and RF2/PrfB on the glutamine residue of the universally conserved GGQ motif.</text>
</comment>
<dbReference type="Gene3D" id="1.10.8.10">
    <property type="entry name" value="DNA helicase RuvA subunit, C-terminal domain"/>
    <property type="match status" value="1"/>
</dbReference>
<dbReference type="Gene3D" id="3.40.50.150">
    <property type="entry name" value="Vaccinia Virus protein VP39"/>
    <property type="match status" value="1"/>
</dbReference>
<dbReference type="InterPro" id="IPR050320">
    <property type="entry name" value="N5-glutamine_MTase"/>
</dbReference>
<dbReference type="Proteomes" id="UP000199318">
    <property type="component" value="Unassembled WGS sequence"/>
</dbReference>
<evidence type="ECO:0000256" key="1">
    <source>
        <dbReference type="ARBA" id="ARBA00022603"/>
    </source>
</evidence>
<dbReference type="InterPro" id="IPR019874">
    <property type="entry name" value="RF_methyltr_PrmC"/>
</dbReference>
<keyword evidence="3 4" id="KW-0949">S-adenosyl-L-methionine</keyword>
<feature type="binding site" evidence="4">
    <location>
        <begin position="124"/>
        <end position="128"/>
    </location>
    <ligand>
        <name>S-adenosyl-L-methionine</name>
        <dbReference type="ChEBI" id="CHEBI:59789"/>
    </ligand>
</feature>
<dbReference type="AlphaFoldDB" id="A0A1H9QTA6"/>
<dbReference type="SUPFAM" id="SSF53335">
    <property type="entry name" value="S-adenosyl-L-methionine-dependent methyltransferases"/>
    <property type="match status" value="1"/>
</dbReference>
<dbReference type="CDD" id="cd02440">
    <property type="entry name" value="AdoMet_MTases"/>
    <property type="match status" value="1"/>
</dbReference>
<evidence type="ECO:0000259" key="6">
    <source>
        <dbReference type="Pfam" id="PF17827"/>
    </source>
</evidence>
<gene>
    <name evidence="4" type="primary">prmC</name>
    <name evidence="7" type="ORF">SAMN05444126_103115</name>
</gene>
<organism evidence="7 8">
    <name type="scientific">Salisediminibacterium halotolerans</name>
    <dbReference type="NCBI Taxonomy" id="517425"/>
    <lineage>
        <taxon>Bacteria</taxon>
        <taxon>Bacillati</taxon>
        <taxon>Bacillota</taxon>
        <taxon>Bacilli</taxon>
        <taxon>Bacillales</taxon>
        <taxon>Bacillaceae</taxon>
        <taxon>Salisediminibacterium</taxon>
    </lineage>
</organism>
<dbReference type="Pfam" id="PF17827">
    <property type="entry name" value="PrmC_N"/>
    <property type="match status" value="1"/>
</dbReference>
<dbReference type="PANTHER" id="PTHR18895">
    <property type="entry name" value="HEMK METHYLTRANSFERASE"/>
    <property type="match status" value="1"/>
</dbReference>
<sequence length="299" mass="33348">MNRAVTVYEALNRASSSLQEHGWEEEIARRLLQHHTGWSRTRLFAEMRTELDDEQLLAFEADVRRACSGVPVQHITGTEVFWDRDYAVSNEVLIPRQETEELVDAVFCAMKTMSPPPRHLVDIGTGSGIIAVTLYHLWHEYQLTSGDSRPFNVTATDVSDKALTKAEENASRHGADGITFLRGDALQPLIEAECAADVIISNPPYIPETERTAMKTNVTDHEPAGALFAGADGLSIYRRLIAQLPEVLSRPGLVAFEIGWNQGERVRELLLAEFPEADVTVQLDMNGKERIVLCRVPNT</sequence>
<feature type="binding site" evidence="4">
    <location>
        <position position="202"/>
    </location>
    <ligand>
        <name>S-adenosyl-L-methionine</name>
        <dbReference type="ChEBI" id="CHEBI:59789"/>
    </ligand>
</feature>
<dbReference type="OrthoDB" id="9800643at2"/>
<evidence type="ECO:0000256" key="3">
    <source>
        <dbReference type="ARBA" id="ARBA00022691"/>
    </source>
</evidence>
<evidence type="ECO:0000256" key="4">
    <source>
        <dbReference type="HAMAP-Rule" id="MF_02126"/>
    </source>
</evidence>
<dbReference type="InterPro" id="IPR025714">
    <property type="entry name" value="Methyltranfer_dom"/>
</dbReference>
<protein>
    <recommendedName>
        <fullName evidence="4">Release factor glutamine methyltransferase</fullName>
        <shortName evidence="4">RF MTase</shortName>
        <ecNumber evidence="4">2.1.1.297</ecNumber>
    </recommendedName>
    <alternativeName>
        <fullName evidence="4">N5-glutamine methyltransferase PrmC</fullName>
    </alternativeName>
    <alternativeName>
        <fullName evidence="4">Protein-(glutamine-N5) MTase PrmC</fullName>
    </alternativeName>
    <alternativeName>
        <fullName evidence="4">Protein-glutamine N-methyltransferase PrmC</fullName>
    </alternativeName>
</protein>
<feature type="domain" description="Release factor glutamine methyltransferase N-terminal" evidence="6">
    <location>
        <begin position="9"/>
        <end position="77"/>
    </location>
</feature>
<dbReference type="InterPro" id="IPR040758">
    <property type="entry name" value="PrmC_N"/>
</dbReference>
<dbReference type="EMBL" id="FOGV01000003">
    <property type="protein sequence ID" value="SER63089.1"/>
    <property type="molecule type" value="Genomic_DNA"/>
</dbReference>
<dbReference type="HAMAP" id="MF_02126">
    <property type="entry name" value="RF_methyltr_PrmC"/>
    <property type="match status" value="1"/>
</dbReference>
<name>A0A1H9QTA6_9BACI</name>
<keyword evidence="2 4" id="KW-0808">Transferase</keyword>
<dbReference type="RefSeq" id="WP_093071982.1">
    <property type="nucleotide sequence ID" value="NZ_FOGV01000003.1"/>
</dbReference>
<reference evidence="8" key="1">
    <citation type="submission" date="2016-10" db="EMBL/GenBank/DDBJ databases">
        <authorList>
            <person name="de Groot N.N."/>
        </authorList>
    </citation>
    <scope>NUCLEOTIDE SEQUENCE [LARGE SCALE GENOMIC DNA]</scope>
    <source>
        <strain evidence="8">10nlg</strain>
    </source>
</reference>
<dbReference type="InterPro" id="IPR004556">
    <property type="entry name" value="HemK-like"/>
</dbReference>
<keyword evidence="1 4" id="KW-0489">Methyltransferase</keyword>
<dbReference type="PANTHER" id="PTHR18895:SF74">
    <property type="entry name" value="MTRF1L RELEASE FACTOR GLUTAMINE METHYLTRANSFERASE"/>
    <property type="match status" value="1"/>
</dbReference>